<dbReference type="Proteomes" id="UP000002668">
    <property type="component" value="Genome"/>
</dbReference>
<dbReference type="EMBL" id="FP929139">
    <property type="protein sequence ID" value="CBY02289.1"/>
    <property type="molecule type" value="Genomic_DNA"/>
</dbReference>
<sequence length="45" mass="5243">MQREPIHIAHRIPAPPAQTYDATRMYLKHLSIYITHPPHASRIRG</sequence>
<protein>
    <submittedName>
        <fullName evidence="1">Predicted protein</fullName>
    </submittedName>
</protein>
<dbReference type="AlphaFoldDB" id="E5ACT7"/>
<accession>E5ACT7</accession>
<organism evidence="1 2">
    <name type="scientific">Leptosphaeria maculans (strain JN3 / isolate v23.1.3 / race Av1-4-5-6-7-8)</name>
    <name type="common">Blackleg fungus</name>
    <name type="synonym">Phoma lingam</name>
    <dbReference type="NCBI Taxonomy" id="985895"/>
    <lineage>
        <taxon>Eukaryota</taxon>
        <taxon>Fungi</taxon>
        <taxon>Dikarya</taxon>
        <taxon>Ascomycota</taxon>
        <taxon>Pezizomycotina</taxon>
        <taxon>Dothideomycetes</taxon>
        <taxon>Pleosporomycetidae</taxon>
        <taxon>Pleosporales</taxon>
        <taxon>Pleosporineae</taxon>
        <taxon>Leptosphaeriaceae</taxon>
        <taxon>Plenodomus</taxon>
        <taxon>Plenodomus lingam/Leptosphaeria maculans species complex</taxon>
    </lineage>
</organism>
<gene>
    <name evidence="1" type="ORF">LEMA_uP010760.1</name>
</gene>
<evidence type="ECO:0000313" key="2">
    <source>
        <dbReference type="Proteomes" id="UP000002668"/>
    </source>
</evidence>
<dbReference type="VEuPathDB" id="FungiDB:LEMA_uP010760.1"/>
<dbReference type="InParanoid" id="E5ACT7"/>
<name>E5ACT7_LEPMJ</name>
<reference evidence="2" key="1">
    <citation type="journal article" date="2011" name="Nat. Commun.">
        <title>Effector diversification within compartments of the Leptosphaeria maculans genome affected by Repeat-Induced Point mutations.</title>
        <authorList>
            <person name="Rouxel T."/>
            <person name="Grandaubert J."/>
            <person name="Hane J.K."/>
            <person name="Hoede C."/>
            <person name="van de Wouw A.P."/>
            <person name="Couloux A."/>
            <person name="Dominguez V."/>
            <person name="Anthouard V."/>
            <person name="Bally P."/>
            <person name="Bourras S."/>
            <person name="Cozijnsen A.J."/>
            <person name="Ciuffetti L.M."/>
            <person name="Degrave A."/>
            <person name="Dilmaghani A."/>
            <person name="Duret L."/>
            <person name="Fudal I."/>
            <person name="Goodwin S.B."/>
            <person name="Gout L."/>
            <person name="Glaser N."/>
            <person name="Linglin J."/>
            <person name="Kema G.H.J."/>
            <person name="Lapalu N."/>
            <person name="Lawrence C.B."/>
            <person name="May K."/>
            <person name="Meyer M."/>
            <person name="Ollivier B."/>
            <person name="Poulain J."/>
            <person name="Schoch C.L."/>
            <person name="Simon A."/>
            <person name="Spatafora J.W."/>
            <person name="Stachowiak A."/>
            <person name="Turgeon B.G."/>
            <person name="Tyler B.M."/>
            <person name="Vincent D."/>
            <person name="Weissenbach J."/>
            <person name="Amselem J."/>
            <person name="Quesneville H."/>
            <person name="Oliver R.P."/>
            <person name="Wincker P."/>
            <person name="Balesdent M.-H."/>
            <person name="Howlett B.J."/>
        </authorList>
    </citation>
    <scope>NUCLEOTIDE SEQUENCE [LARGE SCALE GENOMIC DNA]</scope>
    <source>
        <strain evidence="2">JN3 / isolate v23.1.3 / race Av1-4-5-6-7-8</strain>
    </source>
</reference>
<dbReference type="HOGENOM" id="CLU_3207781_0_0_1"/>
<proteinExistence type="predicted"/>
<keyword evidence="2" id="KW-1185">Reference proteome</keyword>
<evidence type="ECO:0000313" key="1">
    <source>
        <dbReference type="EMBL" id="CBY02289.1"/>
    </source>
</evidence>